<organism evidence="2 3">
    <name type="scientific">Pseudomonas cedrina</name>
    <dbReference type="NCBI Taxonomy" id="651740"/>
    <lineage>
        <taxon>Bacteria</taxon>
        <taxon>Pseudomonadati</taxon>
        <taxon>Pseudomonadota</taxon>
        <taxon>Gammaproteobacteria</taxon>
        <taxon>Pseudomonadales</taxon>
        <taxon>Pseudomonadaceae</taxon>
        <taxon>Pseudomonas</taxon>
    </lineage>
</organism>
<evidence type="ECO:0008006" key="4">
    <source>
        <dbReference type="Google" id="ProtNLM"/>
    </source>
</evidence>
<proteinExistence type="predicted"/>
<feature type="region of interest" description="Disordered" evidence="1">
    <location>
        <begin position="33"/>
        <end position="53"/>
    </location>
</feature>
<accession>A0ABY0UX62</accession>
<dbReference type="EMBL" id="LT629753">
    <property type="protein sequence ID" value="SDT32265.1"/>
    <property type="molecule type" value="Genomic_DNA"/>
</dbReference>
<gene>
    <name evidence="2" type="ORF">SAMN04490182_4106</name>
</gene>
<sequence>MDPMSAVTGLLSAAMPLATKALEIGADLIKEMMKGQGKPGDTGENKAPSTIEF</sequence>
<name>A0ABY0UX62_PSECE</name>
<evidence type="ECO:0000313" key="3">
    <source>
        <dbReference type="Proteomes" id="UP000199576"/>
    </source>
</evidence>
<reference evidence="2 3" key="1">
    <citation type="submission" date="2016-10" db="EMBL/GenBank/DDBJ databases">
        <authorList>
            <person name="Varghese N."/>
            <person name="Submissions S."/>
        </authorList>
    </citation>
    <scope>NUCLEOTIDE SEQUENCE [LARGE SCALE GENOMIC DNA]</scope>
    <source>
        <strain evidence="2 3">BS2981</strain>
    </source>
</reference>
<keyword evidence="3" id="KW-1185">Reference proteome</keyword>
<evidence type="ECO:0000313" key="2">
    <source>
        <dbReference type="EMBL" id="SDT32265.1"/>
    </source>
</evidence>
<protein>
    <recommendedName>
        <fullName evidence="4">Type III secretion effector protein</fullName>
    </recommendedName>
</protein>
<dbReference type="Proteomes" id="UP000199576">
    <property type="component" value="Chromosome I"/>
</dbReference>
<evidence type="ECO:0000256" key="1">
    <source>
        <dbReference type="SAM" id="MobiDB-lite"/>
    </source>
</evidence>